<reference evidence="3" key="1">
    <citation type="submission" date="2020-09" db="EMBL/GenBank/DDBJ databases">
        <authorList>
            <person name="Kim M.K."/>
        </authorList>
    </citation>
    <scope>NUCLEOTIDE SEQUENCE</scope>
    <source>
        <strain evidence="3">BT702</strain>
    </source>
</reference>
<keyword evidence="1" id="KW-0812">Transmembrane</keyword>
<keyword evidence="1" id="KW-1133">Transmembrane helix</keyword>
<feature type="transmembrane region" description="Helical" evidence="1">
    <location>
        <begin position="68"/>
        <end position="88"/>
    </location>
</feature>
<dbReference type="EMBL" id="JACWZY010000074">
    <property type="protein sequence ID" value="MBD2705827.1"/>
    <property type="molecule type" value="Genomic_DNA"/>
</dbReference>
<dbReference type="AlphaFoldDB" id="A0A927AWQ9"/>
<dbReference type="Proteomes" id="UP000598820">
    <property type="component" value="Unassembled WGS sequence"/>
</dbReference>
<dbReference type="InterPro" id="IPR050640">
    <property type="entry name" value="Bact_2-comp_sensor_kinase"/>
</dbReference>
<feature type="transmembrane region" description="Helical" evidence="1">
    <location>
        <begin position="108"/>
        <end position="131"/>
    </location>
</feature>
<accession>A0A927AWQ9</accession>
<evidence type="ECO:0000259" key="2">
    <source>
        <dbReference type="Pfam" id="PF06580"/>
    </source>
</evidence>
<dbReference type="GO" id="GO:0000155">
    <property type="term" value="F:phosphorelay sensor kinase activity"/>
    <property type="evidence" value="ECO:0007669"/>
    <property type="project" value="InterPro"/>
</dbReference>
<keyword evidence="3" id="KW-0418">Kinase</keyword>
<keyword evidence="3" id="KW-0808">Transferase</keyword>
<sequence>MNNQQLLLQIALWLLLYVLLLLYSSLPELDNWSFAFGKSTIPMLSYLAVVYLNAQFVWSAFRSRQQRLWYVILSIGLLVVVGFARMTAEYYWLNRFLAIRHFYDFSSRHIIFTFVTLLVAYFFGILLQAALDYMTLLKKQEEIKSQQLQAELTLLKAQVQPHFLFNTLNNIYYLAYRKSDQTVDVIAKLAELMRYFQTESVKEWVPLTTEIQFIRDYIELETIRIPNGLRVDWCCEGNPDSITIPPMLLMPLVENIFKHGVDKSKSDNWTQISLFIDDTFLRFETRNPIALRSTDVVGTGLTNLAKRLTLLYGSANCLTQQQVNNQYVAQLQLPLFDYK</sequence>
<dbReference type="RefSeq" id="WP_190893607.1">
    <property type="nucleotide sequence ID" value="NZ_JACWZY010000074.1"/>
</dbReference>
<evidence type="ECO:0000313" key="4">
    <source>
        <dbReference type="Proteomes" id="UP000598820"/>
    </source>
</evidence>
<dbReference type="GO" id="GO:0016020">
    <property type="term" value="C:membrane"/>
    <property type="evidence" value="ECO:0007669"/>
    <property type="project" value="InterPro"/>
</dbReference>
<dbReference type="InterPro" id="IPR010559">
    <property type="entry name" value="Sig_transdc_His_kin_internal"/>
</dbReference>
<evidence type="ECO:0000313" key="3">
    <source>
        <dbReference type="EMBL" id="MBD2705827.1"/>
    </source>
</evidence>
<comment type="caution">
    <text evidence="3">The sequence shown here is derived from an EMBL/GenBank/DDBJ whole genome shotgun (WGS) entry which is preliminary data.</text>
</comment>
<feature type="transmembrane region" description="Helical" evidence="1">
    <location>
        <begin position="43"/>
        <end position="61"/>
    </location>
</feature>
<dbReference type="PANTHER" id="PTHR34220">
    <property type="entry name" value="SENSOR HISTIDINE KINASE YPDA"/>
    <property type="match status" value="1"/>
</dbReference>
<dbReference type="PANTHER" id="PTHR34220:SF7">
    <property type="entry name" value="SENSOR HISTIDINE KINASE YPDA"/>
    <property type="match status" value="1"/>
</dbReference>
<proteinExistence type="predicted"/>
<evidence type="ECO:0000256" key="1">
    <source>
        <dbReference type="SAM" id="Phobius"/>
    </source>
</evidence>
<keyword evidence="4" id="KW-1185">Reference proteome</keyword>
<organism evidence="3 4">
    <name type="scientific">Spirosoma profusum</name>
    <dbReference type="NCBI Taxonomy" id="2771354"/>
    <lineage>
        <taxon>Bacteria</taxon>
        <taxon>Pseudomonadati</taxon>
        <taxon>Bacteroidota</taxon>
        <taxon>Cytophagia</taxon>
        <taxon>Cytophagales</taxon>
        <taxon>Cytophagaceae</taxon>
        <taxon>Spirosoma</taxon>
    </lineage>
</organism>
<feature type="domain" description="Signal transduction histidine kinase internal region" evidence="2">
    <location>
        <begin position="150"/>
        <end position="227"/>
    </location>
</feature>
<protein>
    <submittedName>
        <fullName evidence="3">Histidine kinase</fullName>
    </submittedName>
</protein>
<keyword evidence="1" id="KW-0472">Membrane</keyword>
<gene>
    <name evidence="3" type="ORF">IC229_34830</name>
</gene>
<name>A0A927AWQ9_9BACT</name>
<dbReference type="Pfam" id="PF06580">
    <property type="entry name" value="His_kinase"/>
    <property type="match status" value="1"/>
</dbReference>